<dbReference type="NCBIfam" id="NF037993">
    <property type="entry name" value="cyano_chori_ly"/>
    <property type="match status" value="1"/>
</dbReference>
<protein>
    <submittedName>
        <fullName evidence="1">Uncharacterized protein ycf21</fullName>
    </submittedName>
</protein>
<dbReference type="InterPro" id="IPR002800">
    <property type="entry name" value="Rv2949c-like"/>
</dbReference>
<evidence type="ECO:0000313" key="2">
    <source>
        <dbReference type="Proteomes" id="UP000054498"/>
    </source>
</evidence>
<dbReference type="InterPro" id="IPR048022">
    <property type="entry name" value="Ch_lyase_cyan"/>
</dbReference>
<dbReference type="Pfam" id="PF01947">
    <property type="entry name" value="Rv2949c-like"/>
    <property type="match status" value="1"/>
</dbReference>
<dbReference type="RefSeq" id="XP_013901220.1">
    <property type="nucleotide sequence ID" value="XM_014045766.1"/>
</dbReference>
<accession>A0A0D2N956</accession>
<dbReference type="InterPro" id="IPR028978">
    <property type="entry name" value="Chorismate_lyase_/UTRA_dom_sf"/>
</dbReference>
<dbReference type="EMBL" id="KK101098">
    <property type="protein sequence ID" value="KIZ02201.1"/>
    <property type="molecule type" value="Genomic_DNA"/>
</dbReference>
<dbReference type="OrthoDB" id="89176at2759"/>
<dbReference type="Proteomes" id="UP000054498">
    <property type="component" value="Unassembled WGS sequence"/>
</dbReference>
<reference evidence="1 2" key="1">
    <citation type="journal article" date="2013" name="BMC Genomics">
        <title>Reconstruction of the lipid metabolism for the microalga Monoraphidium neglectum from its genome sequence reveals characteristics suitable for biofuel production.</title>
        <authorList>
            <person name="Bogen C."/>
            <person name="Al-Dilaimi A."/>
            <person name="Albersmeier A."/>
            <person name="Wichmann J."/>
            <person name="Grundmann M."/>
            <person name="Rupp O."/>
            <person name="Lauersen K.J."/>
            <person name="Blifernez-Klassen O."/>
            <person name="Kalinowski J."/>
            <person name="Goesmann A."/>
            <person name="Mussgnug J.H."/>
            <person name="Kruse O."/>
        </authorList>
    </citation>
    <scope>NUCLEOTIDE SEQUENCE [LARGE SCALE GENOMIC DNA]</scope>
    <source>
        <strain evidence="1 2">SAG 48.87</strain>
    </source>
</reference>
<dbReference type="Gene3D" id="3.40.1410.10">
    <property type="entry name" value="Chorismate lyase-like"/>
    <property type="match status" value="1"/>
</dbReference>
<dbReference type="KEGG" id="mng:MNEG_5760"/>
<dbReference type="GeneID" id="25738637"/>
<gene>
    <name evidence="1" type="ORF">MNEG_5760</name>
</gene>
<sequence>MRKGTSESVLAPGSPVAQLSPTWRMMLLSDGSVTRHLELITGGETTVECTQMRELGQEEMEAAAVPAAAQRIPSPLLQRQVLLRSSPGPPLVYAASWWCAATVRRYLRDSDMPIWKSLGAGRVEVYREILDVYQGHNPRLEALLQHPGPFWGRSYFFLHGGRPLTLIHEVFSPRLEEHLGPQRPAARTRGARRGVE</sequence>
<evidence type="ECO:0000313" key="1">
    <source>
        <dbReference type="EMBL" id="KIZ02201.1"/>
    </source>
</evidence>
<dbReference type="SUPFAM" id="SSF64288">
    <property type="entry name" value="Chorismate lyase-like"/>
    <property type="match status" value="1"/>
</dbReference>
<organism evidence="1 2">
    <name type="scientific">Monoraphidium neglectum</name>
    <dbReference type="NCBI Taxonomy" id="145388"/>
    <lineage>
        <taxon>Eukaryota</taxon>
        <taxon>Viridiplantae</taxon>
        <taxon>Chlorophyta</taxon>
        <taxon>core chlorophytes</taxon>
        <taxon>Chlorophyceae</taxon>
        <taxon>CS clade</taxon>
        <taxon>Sphaeropleales</taxon>
        <taxon>Selenastraceae</taxon>
        <taxon>Monoraphidium</taxon>
    </lineage>
</organism>
<proteinExistence type="predicted"/>
<dbReference type="AlphaFoldDB" id="A0A0D2N956"/>
<name>A0A0D2N956_9CHLO</name>
<keyword evidence="2" id="KW-1185">Reference proteome</keyword>